<dbReference type="GO" id="GO:0016020">
    <property type="term" value="C:membrane"/>
    <property type="evidence" value="ECO:0007669"/>
    <property type="project" value="UniProtKB-SubCell"/>
</dbReference>
<feature type="transmembrane region" description="Helical" evidence="6">
    <location>
        <begin position="94"/>
        <end position="112"/>
    </location>
</feature>
<gene>
    <name evidence="8" type="ORF">CEY16_09045</name>
</gene>
<feature type="transmembrane region" description="Helical" evidence="6">
    <location>
        <begin position="29"/>
        <end position="50"/>
    </location>
</feature>
<protein>
    <submittedName>
        <fullName evidence="8">EamA family transporter</fullName>
    </submittedName>
</protein>
<comment type="caution">
    <text evidence="8">The sequence shown here is derived from an EMBL/GenBank/DDBJ whole genome shotgun (WGS) entry which is preliminary data.</text>
</comment>
<feature type="transmembrane region" description="Helical" evidence="6">
    <location>
        <begin position="208"/>
        <end position="231"/>
    </location>
</feature>
<sequence>MKLYIALFSLSLIWGLSFVFIKVLIEPAGIFGMVFLRCLLGALVLIPFIWARRRKINFNLPWKHLIIVGIFNAALPWGLIAWSETVINSSSASVINALTPIATGFIGFLLFGKILAKKQWIGIITGFVGILVLMNFEVGALLGSDFIGIGTMILATLCYGFGSQYTKRFVVGVDLFLMTAVTLLIASLSALAGGFMVGDVPAVSEFDWGTIGALIGLGVFGSGIAHVIYYYMMTEGSPEFATTVTYIVPVSAMIWGYVLLNEPITSNLLLGMFIIFAGIYLTNRPAKKVKRSPLISKAS</sequence>
<comment type="similarity">
    <text evidence="2">Belongs to the EamA transporter family.</text>
</comment>
<evidence type="ECO:0000256" key="4">
    <source>
        <dbReference type="ARBA" id="ARBA00022989"/>
    </source>
</evidence>
<dbReference type="EMBL" id="PJNH01000002">
    <property type="protein sequence ID" value="PKR78052.1"/>
    <property type="molecule type" value="Genomic_DNA"/>
</dbReference>
<feature type="domain" description="EamA" evidence="7">
    <location>
        <begin position="4"/>
        <end position="134"/>
    </location>
</feature>
<dbReference type="InterPro" id="IPR000620">
    <property type="entry name" value="EamA_dom"/>
</dbReference>
<evidence type="ECO:0000256" key="1">
    <source>
        <dbReference type="ARBA" id="ARBA00004127"/>
    </source>
</evidence>
<reference evidence="8 9" key="1">
    <citation type="submission" date="2017-06" db="EMBL/GenBank/DDBJ databases">
        <title>the draft geome sequence of Illustriluteabacillus marina B3227.</title>
        <authorList>
            <person name="He R.-H."/>
            <person name="Du Z.-J."/>
        </authorList>
    </citation>
    <scope>NUCLEOTIDE SEQUENCE [LARGE SCALE GENOMIC DNA]</scope>
    <source>
        <strain evidence="8 9">B3227</strain>
    </source>
</reference>
<keyword evidence="3 6" id="KW-0812">Transmembrane</keyword>
<evidence type="ECO:0000313" key="8">
    <source>
        <dbReference type="EMBL" id="PKR78052.1"/>
    </source>
</evidence>
<evidence type="ECO:0000259" key="7">
    <source>
        <dbReference type="Pfam" id="PF00892"/>
    </source>
</evidence>
<evidence type="ECO:0000256" key="2">
    <source>
        <dbReference type="ARBA" id="ARBA00007362"/>
    </source>
</evidence>
<evidence type="ECO:0000256" key="5">
    <source>
        <dbReference type="ARBA" id="ARBA00023136"/>
    </source>
</evidence>
<dbReference type="Proteomes" id="UP000243524">
    <property type="component" value="Unassembled WGS sequence"/>
</dbReference>
<feature type="transmembrane region" description="Helical" evidence="6">
    <location>
        <begin position="264"/>
        <end position="282"/>
    </location>
</feature>
<dbReference type="PANTHER" id="PTHR32322">
    <property type="entry name" value="INNER MEMBRANE TRANSPORTER"/>
    <property type="match status" value="1"/>
</dbReference>
<feature type="transmembrane region" description="Helical" evidence="6">
    <location>
        <begin position="119"/>
        <end position="136"/>
    </location>
</feature>
<dbReference type="RefSeq" id="WP_101331660.1">
    <property type="nucleotide sequence ID" value="NZ_PJNH01000002.1"/>
</dbReference>
<evidence type="ECO:0000256" key="6">
    <source>
        <dbReference type="SAM" id="Phobius"/>
    </source>
</evidence>
<keyword evidence="4 6" id="KW-1133">Transmembrane helix</keyword>
<feature type="transmembrane region" description="Helical" evidence="6">
    <location>
        <begin position="240"/>
        <end position="258"/>
    </location>
</feature>
<feature type="transmembrane region" description="Helical" evidence="6">
    <location>
        <begin position="62"/>
        <end position="82"/>
    </location>
</feature>
<feature type="transmembrane region" description="Helical" evidence="6">
    <location>
        <begin position="169"/>
        <end position="196"/>
    </location>
</feature>
<feature type="domain" description="EamA" evidence="7">
    <location>
        <begin position="147"/>
        <end position="283"/>
    </location>
</feature>
<dbReference type="InterPro" id="IPR050638">
    <property type="entry name" value="AA-Vitamin_Transporters"/>
</dbReference>
<proteinExistence type="inferred from homology"/>
<comment type="subcellular location">
    <subcellularLocation>
        <location evidence="1">Endomembrane system</location>
        <topology evidence="1">Multi-pass membrane protein</topology>
    </subcellularLocation>
</comment>
<dbReference type="Pfam" id="PF00892">
    <property type="entry name" value="EamA"/>
    <property type="match status" value="2"/>
</dbReference>
<evidence type="ECO:0000313" key="9">
    <source>
        <dbReference type="Proteomes" id="UP000243524"/>
    </source>
</evidence>
<accession>A0A2I0QUM7</accession>
<name>A0A2I0QUM7_9BACI</name>
<dbReference type="OrthoDB" id="67135at2"/>
<feature type="transmembrane region" description="Helical" evidence="6">
    <location>
        <begin position="142"/>
        <end position="162"/>
    </location>
</feature>
<organism evidence="8 9">
    <name type="scientific">Halalkalibacillus sediminis</name>
    <dbReference type="NCBI Taxonomy" id="2018042"/>
    <lineage>
        <taxon>Bacteria</taxon>
        <taxon>Bacillati</taxon>
        <taxon>Bacillota</taxon>
        <taxon>Bacilli</taxon>
        <taxon>Bacillales</taxon>
        <taxon>Bacillaceae</taxon>
        <taxon>Halalkalibacillus</taxon>
    </lineage>
</organism>
<dbReference type="AlphaFoldDB" id="A0A2I0QUM7"/>
<keyword evidence="5 6" id="KW-0472">Membrane</keyword>
<dbReference type="PANTHER" id="PTHR32322:SF2">
    <property type="entry name" value="EAMA DOMAIN-CONTAINING PROTEIN"/>
    <property type="match status" value="1"/>
</dbReference>
<dbReference type="SUPFAM" id="SSF103481">
    <property type="entry name" value="Multidrug resistance efflux transporter EmrE"/>
    <property type="match status" value="2"/>
</dbReference>
<keyword evidence="9" id="KW-1185">Reference proteome</keyword>
<evidence type="ECO:0000256" key="3">
    <source>
        <dbReference type="ARBA" id="ARBA00022692"/>
    </source>
</evidence>
<dbReference type="InterPro" id="IPR037185">
    <property type="entry name" value="EmrE-like"/>
</dbReference>